<accession>A0A445GBN5</accession>
<sequence>MADACAGESNRENARKDSNSIFPLSTERKCEEIDTEHVALLLHAGGCKMRKRKVQVSDNSQPVREMLRWTDEMDNRVLNAMVEEARAGNRIDGSWTPQAYTKIVQTLRDSGLTDVTKNHVKNRQKTMKDRWREIHDLFNGLSGFAWSPVTKRFEAEDEVWDELIKAKPSAAKWRASQVRHYDLLEELYGSNHATEHMGCTPRQTHRTMDKENVTIDSKETLSSSKEKRGRDGKQKKRQKTSQPQSPEPVASEDIAHILDHSRYFSKQKQMTSYADDFLLRDLVHPKIMDFDYFVTSGLQFQELLSVQGLDAFVSLEDTYYPNLIKVFYANLTILDNGDLCSEVCKVKIRVKPRDWLAIANLKYEGQKFQLSKLPDNIGFHRGQALDAMVRPDLQGRNCKNTGSLTIEDRLLHYAFVHILMPRGSNYALVLMEDIFILWAIKQRIQINWPYLICQHMKKCKVNGMPLPYGLLITKIMEFHRIHLGAENESLPGWSNRFNQKSLKKLKVIQVDGVWQHSDQNMSMPMEHGEEDGDSESAEKPQGSQPQAPQVTPDSDMLNQFFSSIQGLQDGLNRLTDIVREEFQRVDKRFDDFDKRFEDLHNLYQQGPSQ</sequence>
<dbReference type="PANTHER" id="PTHR46929">
    <property type="entry name" value="EXPRESSED PROTEIN"/>
    <property type="match status" value="1"/>
</dbReference>
<feature type="domain" description="Putative plant transposon protein" evidence="3">
    <location>
        <begin position="308"/>
        <end position="479"/>
    </location>
</feature>
<dbReference type="Gramene" id="XM_028353073.1">
    <property type="protein sequence ID" value="XP_028208874.1"/>
    <property type="gene ID" value="LOC114392034"/>
</dbReference>
<gene>
    <name evidence="4" type="ORF">D0Y65_046970</name>
</gene>
<evidence type="ECO:0000259" key="2">
    <source>
        <dbReference type="Pfam" id="PF12776"/>
    </source>
</evidence>
<proteinExistence type="predicted"/>
<evidence type="ECO:0000256" key="1">
    <source>
        <dbReference type="SAM" id="MobiDB-lite"/>
    </source>
</evidence>
<dbReference type="EMBL" id="QZWG01000017">
    <property type="protein sequence ID" value="RZB58627.1"/>
    <property type="molecule type" value="Genomic_DNA"/>
</dbReference>
<dbReference type="AlphaFoldDB" id="A0A445GBN5"/>
<comment type="caution">
    <text evidence="4">The sequence shown here is derived from an EMBL/GenBank/DDBJ whole genome shotgun (WGS) entry which is preliminary data.</text>
</comment>
<reference evidence="4 5" key="1">
    <citation type="submission" date="2018-09" db="EMBL/GenBank/DDBJ databases">
        <title>A high-quality reference genome of wild soybean provides a powerful tool to mine soybean genomes.</title>
        <authorList>
            <person name="Xie M."/>
            <person name="Chung C.Y.L."/>
            <person name="Li M.-W."/>
            <person name="Wong F.-L."/>
            <person name="Chan T.-F."/>
            <person name="Lam H.-M."/>
        </authorList>
    </citation>
    <scope>NUCLEOTIDE SEQUENCE [LARGE SCALE GENOMIC DNA]</scope>
    <source>
        <strain evidence="5">cv. W05</strain>
        <tissue evidence="4">Hypocotyl of etiolated seedlings</tissue>
    </source>
</reference>
<protein>
    <submittedName>
        <fullName evidence="4">Uncharacterized protein</fullName>
    </submittedName>
</protein>
<dbReference type="Proteomes" id="UP000289340">
    <property type="component" value="Chromosome 17"/>
</dbReference>
<feature type="compositionally biased region" description="Polar residues" evidence="1">
    <location>
        <begin position="541"/>
        <end position="554"/>
    </location>
</feature>
<feature type="compositionally biased region" description="Basic and acidic residues" evidence="1">
    <location>
        <begin position="9"/>
        <end position="18"/>
    </location>
</feature>
<evidence type="ECO:0000259" key="3">
    <source>
        <dbReference type="Pfam" id="PF20167"/>
    </source>
</evidence>
<organism evidence="4 5">
    <name type="scientific">Glycine soja</name>
    <name type="common">Wild soybean</name>
    <dbReference type="NCBI Taxonomy" id="3848"/>
    <lineage>
        <taxon>Eukaryota</taxon>
        <taxon>Viridiplantae</taxon>
        <taxon>Streptophyta</taxon>
        <taxon>Embryophyta</taxon>
        <taxon>Tracheophyta</taxon>
        <taxon>Spermatophyta</taxon>
        <taxon>Magnoliopsida</taxon>
        <taxon>eudicotyledons</taxon>
        <taxon>Gunneridae</taxon>
        <taxon>Pentapetalae</taxon>
        <taxon>rosids</taxon>
        <taxon>fabids</taxon>
        <taxon>Fabales</taxon>
        <taxon>Fabaceae</taxon>
        <taxon>Papilionoideae</taxon>
        <taxon>50 kb inversion clade</taxon>
        <taxon>NPAAA clade</taxon>
        <taxon>indigoferoid/millettioid clade</taxon>
        <taxon>Phaseoleae</taxon>
        <taxon>Glycine</taxon>
        <taxon>Glycine subgen. Soja</taxon>
    </lineage>
</organism>
<dbReference type="InterPro" id="IPR024752">
    <property type="entry name" value="Myb/SANT-like_dom"/>
</dbReference>
<evidence type="ECO:0000313" key="4">
    <source>
        <dbReference type="EMBL" id="RZB58627.1"/>
    </source>
</evidence>
<dbReference type="Pfam" id="PF12776">
    <property type="entry name" value="Myb_DNA-bind_3"/>
    <property type="match status" value="1"/>
</dbReference>
<feature type="region of interest" description="Disordered" evidence="1">
    <location>
        <begin position="518"/>
        <end position="554"/>
    </location>
</feature>
<dbReference type="PANTHER" id="PTHR46929:SF4">
    <property type="entry name" value="MYB_SANT-LIKE DOMAIN-CONTAINING PROTEIN"/>
    <property type="match status" value="1"/>
</dbReference>
<feature type="region of interest" description="Disordered" evidence="1">
    <location>
        <begin position="194"/>
        <end position="252"/>
    </location>
</feature>
<keyword evidence="5" id="KW-1185">Reference proteome</keyword>
<feature type="compositionally biased region" description="Basic and acidic residues" evidence="1">
    <location>
        <begin position="206"/>
        <end position="232"/>
    </location>
</feature>
<name>A0A445GBN5_GLYSO</name>
<feature type="region of interest" description="Disordered" evidence="1">
    <location>
        <begin position="1"/>
        <end position="20"/>
    </location>
</feature>
<evidence type="ECO:0000313" key="5">
    <source>
        <dbReference type="Proteomes" id="UP000289340"/>
    </source>
</evidence>
<dbReference type="SMR" id="A0A445GBN5"/>
<feature type="domain" description="Myb/SANT-like" evidence="2">
    <location>
        <begin position="68"/>
        <end position="162"/>
    </location>
</feature>
<dbReference type="InterPro" id="IPR046796">
    <property type="entry name" value="Transposase_32_dom"/>
</dbReference>
<dbReference type="Pfam" id="PF20167">
    <property type="entry name" value="Transposase_32"/>
    <property type="match status" value="1"/>
</dbReference>